<sequence length="526" mass="58784">MEQSPGHNLIQFNLSDLEKATKGFKSSYKIGEGDFGAYYRGTIKLSGKSTPVLIQQIQGHVLKAKSDHSWVKELNTIAAMKHQNLLNLVGYCLSGGVRFVVGECTCIGSLSYFLSKLLLSWVKRLIIVQAAARALVYFHDHQIVLRSFKSSSIVIDENLKGKLFDQAVATFAETEMQNSTSSAGQLDWSFMGYTTPEVDPHNKIKSTDNVYSFGVILLEIITGKPAFDINRPKNERNLVEWIKSSVSGDETKLAQIMDPNLIGTSGCIKSAMRVLTLSSKCTEEDPKKRPSMSQVLKELAPIVEEYKKIHNEFVLMERQAERDAILCTGVADAIEQLDMPLGNTFKLGILHQKVMSGAMELSFMNSSLAGTLLIGTAPRWTDFELLNLKTPLSPVKCGNHQHGQREKTYLLVKEHYPPSEGSYLEKATKGFKPSYKIREGEFGAFYKGTLKQSGKKTYVLFNRFKDMYLKPRGAQQSAGPFDWNFMDYHTTPEYDPPNNLTSTDNVYSFGVILLEIVTGKLAFDAN</sequence>
<dbReference type="GO" id="GO:0004672">
    <property type="term" value="F:protein kinase activity"/>
    <property type="evidence" value="ECO:0007669"/>
    <property type="project" value="InterPro"/>
</dbReference>
<keyword evidence="4" id="KW-1185">Reference proteome</keyword>
<feature type="domain" description="Protein kinase" evidence="2">
    <location>
        <begin position="24"/>
        <end position="303"/>
    </location>
</feature>
<dbReference type="InterPro" id="IPR001245">
    <property type="entry name" value="Ser-Thr/Tyr_kinase_cat_dom"/>
</dbReference>
<dbReference type="GO" id="GO:0005524">
    <property type="term" value="F:ATP binding"/>
    <property type="evidence" value="ECO:0007669"/>
    <property type="project" value="InterPro"/>
</dbReference>
<dbReference type="Gene3D" id="1.10.510.10">
    <property type="entry name" value="Transferase(Phosphotransferase) domain 1"/>
    <property type="match status" value="1"/>
</dbReference>
<accession>A0A7N2MDU3</accession>
<evidence type="ECO:0000313" key="3">
    <source>
        <dbReference type="EnsemblPlants" id="QL08p055005:mrna"/>
    </source>
</evidence>
<dbReference type="AlphaFoldDB" id="A0A7N2MDU3"/>
<dbReference type="Gene3D" id="3.30.200.20">
    <property type="entry name" value="Phosphorylase Kinase, domain 1"/>
    <property type="match status" value="2"/>
</dbReference>
<protein>
    <recommendedName>
        <fullName evidence="2">Protein kinase domain-containing protein</fullName>
    </recommendedName>
</protein>
<dbReference type="InterPro" id="IPR051824">
    <property type="entry name" value="LRR_Rcpt-Like_S/T_Kinase"/>
</dbReference>
<dbReference type="InterPro" id="IPR011009">
    <property type="entry name" value="Kinase-like_dom_sf"/>
</dbReference>
<evidence type="ECO:0000256" key="1">
    <source>
        <dbReference type="ARBA" id="ARBA00004479"/>
    </source>
</evidence>
<comment type="subcellular location">
    <subcellularLocation>
        <location evidence="1">Membrane</location>
        <topology evidence="1">Single-pass type I membrane protein</topology>
    </subcellularLocation>
</comment>
<reference evidence="3" key="2">
    <citation type="submission" date="2021-01" db="UniProtKB">
        <authorList>
            <consortium name="EnsemblPlants"/>
        </authorList>
    </citation>
    <scope>IDENTIFICATION</scope>
</reference>
<organism evidence="3 4">
    <name type="scientific">Quercus lobata</name>
    <name type="common">Valley oak</name>
    <dbReference type="NCBI Taxonomy" id="97700"/>
    <lineage>
        <taxon>Eukaryota</taxon>
        <taxon>Viridiplantae</taxon>
        <taxon>Streptophyta</taxon>
        <taxon>Embryophyta</taxon>
        <taxon>Tracheophyta</taxon>
        <taxon>Spermatophyta</taxon>
        <taxon>Magnoliopsida</taxon>
        <taxon>eudicotyledons</taxon>
        <taxon>Gunneridae</taxon>
        <taxon>Pentapetalae</taxon>
        <taxon>rosids</taxon>
        <taxon>fabids</taxon>
        <taxon>Fagales</taxon>
        <taxon>Fagaceae</taxon>
        <taxon>Quercus</taxon>
    </lineage>
</organism>
<dbReference type="Pfam" id="PF07714">
    <property type="entry name" value="PK_Tyr_Ser-Thr"/>
    <property type="match status" value="1"/>
</dbReference>
<proteinExistence type="predicted"/>
<dbReference type="EMBL" id="LRBV02000008">
    <property type="status" value="NOT_ANNOTATED_CDS"/>
    <property type="molecule type" value="Genomic_DNA"/>
</dbReference>
<dbReference type="SUPFAM" id="SSF56112">
    <property type="entry name" value="Protein kinase-like (PK-like)"/>
    <property type="match status" value="2"/>
</dbReference>
<name>A0A7N2MDU3_QUELO</name>
<dbReference type="InParanoid" id="A0A7N2MDU3"/>
<reference evidence="3 4" key="1">
    <citation type="journal article" date="2016" name="G3 (Bethesda)">
        <title>First Draft Assembly and Annotation of the Genome of a California Endemic Oak Quercus lobata Nee (Fagaceae).</title>
        <authorList>
            <person name="Sork V.L."/>
            <person name="Fitz-Gibbon S.T."/>
            <person name="Puiu D."/>
            <person name="Crepeau M."/>
            <person name="Gugger P.F."/>
            <person name="Sherman R."/>
            <person name="Stevens K."/>
            <person name="Langley C.H."/>
            <person name="Pellegrini M."/>
            <person name="Salzberg S.L."/>
        </authorList>
    </citation>
    <scope>NUCLEOTIDE SEQUENCE [LARGE SCALE GENOMIC DNA]</scope>
    <source>
        <strain evidence="3 4">cv. SW786</strain>
    </source>
</reference>
<evidence type="ECO:0000313" key="4">
    <source>
        <dbReference type="Proteomes" id="UP000594261"/>
    </source>
</evidence>
<dbReference type="InterPro" id="IPR000719">
    <property type="entry name" value="Prot_kinase_dom"/>
</dbReference>
<dbReference type="Gramene" id="QL08p055005:mrna">
    <property type="protein sequence ID" value="QL08p055005:mrna"/>
    <property type="gene ID" value="QL08p055005"/>
</dbReference>
<dbReference type="PANTHER" id="PTHR48006:SF95">
    <property type="entry name" value="LEUCINE-RICH REPEAT RECEPTOR PROTEIN KINASE MSP1"/>
    <property type="match status" value="1"/>
</dbReference>
<dbReference type="EnsemblPlants" id="QL08p055005:mrna">
    <property type="protein sequence ID" value="QL08p055005:mrna"/>
    <property type="gene ID" value="QL08p055005"/>
</dbReference>
<dbReference type="Proteomes" id="UP000594261">
    <property type="component" value="Chromosome 8"/>
</dbReference>
<evidence type="ECO:0000259" key="2">
    <source>
        <dbReference type="PROSITE" id="PS50011"/>
    </source>
</evidence>
<dbReference type="PANTHER" id="PTHR48006">
    <property type="entry name" value="LEUCINE-RICH REPEAT-CONTAINING PROTEIN DDB_G0281931-RELATED"/>
    <property type="match status" value="1"/>
</dbReference>
<dbReference type="GO" id="GO:0016020">
    <property type="term" value="C:membrane"/>
    <property type="evidence" value="ECO:0007669"/>
    <property type="project" value="UniProtKB-SubCell"/>
</dbReference>
<dbReference type="PROSITE" id="PS50011">
    <property type="entry name" value="PROTEIN_KINASE_DOM"/>
    <property type="match status" value="1"/>
</dbReference>